<dbReference type="EMBL" id="BQNB010014936">
    <property type="protein sequence ID" value="GJT34125.1"/>
    <property type="molecule type" value="Genomic_DNA"/>
</dbReference>
<evidence type="ECO:0000313" key="2">
    <source>
        <dbReference type="EMBL" id="GJT34125.1"/>
    </source>
</evidence>
<sequence length="688" mass="77637">MVESSSHNHSSPEITLKEELVTLDKPESPNLFLPADHIEFSFDQIAFTTNNEVALLYPSHRNSEYFMEVSDFISKCCLKEAFTRAPTQYKEYLCEFWYTVKTLDDSKIWVSTPTGRIRGDIGYSGEIRAKGTLKKSCLPPRWRLLMGQIIQCFGGKTDGLDQISNKDATILYCMANRVKASKSKTGQSEKETQSSLAKDKSPSHPSPPTPVVGEMHKEAQQAVGGLTSLGSTSEERSTLSPVVILQLKLILYYLLLMIPCLLKENKVGGLLDLLKDTRYAFFTPDSPQDEPIIVSNECEEEETKKDEDAHATSHNIHEDTSFTHPPSPKSVEIQKLMAQITVPRGKGPPSPSPAPPPEPLVNGGQRWPTTGRVNDWVGLPRVTTGVVPRVTTGVVPRVTTGVVPRVTTGVVPRVTTGVVPRGKWMDDPNIIMEEYIRLDEEKARKHGKVFNWETSKYGKIWYNEDIYDLRSVKTKFPAIAFNDGLSSEKTLSCELAVSSLNNEIDFKISFDDSDDKDYTVIFDKNSFSYKIISTNDLKTDSENDNEKVNMPSLPPPEPRVSCFDDLDFFKDFKNEFSAIVYNDAPTSKSDLLTELILSPQHIDEFDLKDETSLSEYNEEEQNVLYFNDLFPFNIIYPDDLKSDKDNNEDKIDIKQSWGEFNNNDDGAYAHGSNKLWKQVMIHLINFQN</sequence>
<accession>A0ABQ5D495</accession>
<evidence type="ECO:0000256" key="1">
    <source>
        <dbReference type="SAM" id="MobiDB-lite"/>
    </source>
</evidence>
<keyword evidence="3" id="KW-1185">Reference proteome</keyword>
<reference evidence="2" key="2">
    <citation type="submission" date="2022-01" db="EMBL/GenBank/DDBJ databases">
        <authorList>
            <person name="Yamashiro T."/>
            <person name="Shiraishi A."/>
            <person name="Satake H."/>
            <person name="Nakayama K."/>
        </authorList>
    </citation>
    <scope>NUCLEOTIDE SEQUENCE</scope>
</reference>
<organism evidence="2 3">
    <name type="scientific">Tanacetum coccineum</name>
    <dbReference type="NCBI Taxonomy" id="301880"/>
    <lineage>
        <taxon>Eukaryota</taxon>
        <taxon>Viridiplantae</taxon>
        <taxon>Streptophyta</taxon>
        <taxon>Embryophyta</taxon>
        <taxon>Tracheophyta</taxon>
        <taxon>Spermatophyta</taxon>
        <taxon>Magnoliopsida</taxon>
        <taxon>eudicotyledons</taxon>
        <taxon>Gunneridae</taxon>
        <taxon>Pentapetalae</taxon>
        <taxon>asterids</taxon>
        <taxon>campanulids</taxon>
        <taxon>Asterales</taxon>
        <taxon>Asteraceae</taxon>
        <taxon>Asteroideae</taxon>
        <taxon>Anthemideae</taxon>
        <taxon>Anthemidinae</taxon>
        <taxon>Tanacetum</taxon>
    </lineage>
</organism>
<proteinExistence type="predicted"/>
<dbReference type="Proteomes" id="UP001151760">
    <property type="component" value="Unassembled WGS sequence"/>
</dbReference>
<feature type="region of interest" description="Disordered" evidence="1">
    <location>
        <begin position="342"/>
        <end position="364"/>
    </location>
</feature>
<comment type="caution">
    <text evidence="2">The sequence shown here is derived from an EMBL/GenBank/DDBJ whole genome shotgun (WGS) entry which is preliminary data.</text>
</comment>
<feature type="region of interest" description="Disordered" evidence="1">
    <location>
        <begin position="183"/>
        <end position="212"/>
    </location>
</feature>
<evidence type="ECO:0000313" key="3">
    <source>
        <dbReference type="Proteomes" id="UP001151760"/>
    </source>
</evidence>
<feature type="region of interest" description="Disordered" evidence="1">
    <location>
        <begin position="299"/>
        <end position="328"/>
    </location>
</feature>
<feature type="compositionally biased region" description="Basic and acidic residues" evidence="1">
    <location>
        <begin position="187"/>
        <end position="202"/>
    </location>
</feature>
<reference evidence="2" key="1">
    <citation type="journal article" date="2022" name="Int. J. Mol. Sci.">
        <title>Draft Genome of Tanacetum Coccineum: Genomic Comparison of Closely Related Tanacetum-Family Plants.</title>
        <authorList>
            <person name="Yamashiro T."/>
            <person name="Shiraishi A."/>
            <person name="Nakayama K."/>
            <person name="Satake H."/>
        </authorList>
    </citation>
    <scope>NUCLEOTIDE SEQUENCE</scope>
</reference>
<name>A0ABQ5D495_9ASTR</name>
<protein>
    <submittedName>
        <fullName evidence="2">Uncharacterized protein</fullName>
    </submittedName>
</protein>
<feature type="compositionally biased region" description="Basic and acidic residues" evidence="1">
    <location>
        <begin position="302"/>
        <end position="321"/>
    </location>
</feature>
<feature type="compositionally biased region" description="Pro residues" evidence="1">
    <location>
        <begin position="346"/>
        <end position="359"/>
    </location>
</feature>
<gene>
    <name evidence="2" type="ORF">Tco_0924544</name>
</gene>